<keyword evidence="4 23" id="KW-0812">Transmembrane</keyword>
<comment type="catalytic activity">
    <reaction evidence="18">
        <text>leukotriene C4 = leukotriene A4 + glutathione</text>
        <dbReference type="Rhea" id="RHEA:17617"/>
        <dbReference type="ChEBI" id="CHEBI:57463"/>
        <dbReference type="ChEBI" id="CHEBI:57925"/>
        <dbReference type="ChEBI" id="CHEBI:57973"/>
        <dbReference type="EC" id="4.4.1.20"/>
    </reaction>
    <physiologicalReaction direction="right-to-left" evidence="18">
        <dbReference type="Rhea" id="RHEA:17619"/>
    </physiologicalReaction>
</comment>
<dbReference type="SUPFAM" id="SSF161084">
    <property type="entry name" value="MAPEG domain-like"/>
    <property type="match status" value="1"/>
</dbReference>
<keyword evidence="9" id="KW-0496">Mitochondrion</keyword>
<evidence type="ECO:0000256" key="7">
    <source>
        <dbReference type="ARBA" id="ARBA00023002"/>
    </source>
</evidence>
<evidence type="ECO:0000256" key="12">
    <source>
        <dbReference type="ARBA" id="ARBA00023239"/>
    </source>
</evidence>
<protein>
    <recommendedName>
        <fullName evidence="20">Glutathione S-transferase 3, mitochondrial</fullName>
        <ecNumber evidence="16">4.4.1.20</ecNumber>
    </recommendedName>
    <alternativeName>
        <fullName evidence="21">Glutathione peroxidase MGST3</fullName>
    </alternativeName>
    <alternativeName>
        <fullName evidence="22">LTC4 synthase MGST3</fullName>
    </alternativeName>
</protein>
<comment type="pathway">
    <text evidence="15">Lipid metabolism; arachidonate metabolism.</text>
</comment>
<evidence type="ECO:0000256" key="2">
    <source>
        <dbReference type="ARBA" id="ARBA00010459"/>
    </source>
</evidence>
<evidence type="ECO:0000313" key="25">
    <source>
        <dbReference type="Proteomes" id="UP000225706"/>
    </source>
</evidence>
<feature type="transmembrane region" description="Helical" evidence="23">
    <location>
        <begin position="115"/>
        <end position="133"/>
    </location>
</feature>
<reference evidence="25" key="1">
    <citation type="journal article" date="2017" name="bioRxiv">
        <title>Comparative analysis of the genomes of Stylophora pistillata and Acropora digitifera provides evidence for extensive differences between species of corals.</title>
        <authorList>
            <person name="Voolstra C.R."/>
            <person name="Li Y."/>
            <person name="Liew Y.J."/>
            <person name="Baumgarten S."/>
            <person name="Zoccola D."/>
            <person name="Flot J.-F."/>
            <person name="Tambutte S."/>
            <person name="Allemand D."/>
            <person name="Aranda M."/>
        </authorList>
    </citation>
    <scope>NUCLEOTIDE SEQUENCE [LARGE SCALE GENOMIC DNA]</scope>
</reference>
<keyword evidence="5" id="KW-1000">Mitochondrion outer membrane</keyword>
<dbReference type="GO" id="GO:0005783">
    <property type="term" value="C:endoplasmic reticulum"/>
    <property type="evidence" value="ECO:0007669"/>
    <property type="project" value="TreeGrafter"/>
</dbReference>
<name>A0A2B4SYW2_STYPI</name>
<keyword evidence="10 23" id="KW-0472">Membrane</keyword>
<dbReference type="InterPro" id="IPR023352">
    <property type="entry name" value="MAPEG-like_dom_sf"/>
</dbReference>
<sequence>MASIAIGREYGYVVLTSVASGVMIFFLGLNVGKARKLYKVNYPKMYDDSKPIFNCYQRAHQNTLEIYPQFLLMLLLGGLEHPVVTSVAGLVWVVSRLFYAHGYYTGDPKQRMRGSFGYLGFFTLVGCTVKLGVRLLGYF</sequence>
<evidence type="ECO:0000256" key="8">
    <source>
        <dbReference type="ARBA" id="ARBA00023098"/>
    </source>
</evidence>
<keyword evidence="25" id="KW-1185">Reference proteome</keyword>
<dbReference type="AlphaFoldDB" id="A0A2B4SYW2"/>
<dbReference type="GO" id="GO:0005741">
    <property type="term" value="C:mitochondrial outer membrane"/>
    <property type="evidence" value="ECO:0007669"/>
    <property type="project" value="UniProtKB-SubCell"/>
</dbReference>
<comment type="catalytic activity">
    <reaction evidence="17">
        <text>(5S)-hydroperoxy-(6E,8Z,11Z,14Z)-eicosatetraenoate + 2 glutathione = (5S)-hydroxy-(6E,8Z,11Z,14Z)-eicosatetraenoate + glutathione disulfide + H2O</text>
        <dbReference type="Rhea" id="RHEA:48620"/>
        <dbReference type="ChEBI" id="CHEBI:15377"/>
        <dbReference type="ChEBI" id="CHEBI:57450"/>
        <dbReference type="ChEBI" id="CHEBI:57925"/>
        <dbReference type="ChEBI" id="CHEBI:58297"/>
        <dbReference type="ChEBI" id="CHEBI:90632"/>
    </reaction>
    <physiologicalReaction direction="left-to-right" evidence="17">
        <dbReference type="Rhea" id="RHEA:48621"/>
    </physiologicalReaction>
</comment>
<dbReference type="FunFam" id="1.20.120.550:FF:000004">
    <property type="entry name" value="Microsomal glutathione S-transferase 3"/>
    <property type="match status" value="1"/>
</dbReference>
<dbReference type="EMBL" id="LSMT01000009">
    <property type="protein sequence ID" value="PFX33762.1"/>
    <property type="molecule type" value="Genomic_DNA"/>
</dbReference>
<dbReference type="InterPro" id="IPR050997">
    <property type="entry name" value="MAPEG"/>
</dbReference>
<evidence type="ECO:0000256" key="14">
    <source>
        <dbReference type="ARBA" id="ARBA00037884"/>
    </source>
</evidence>
<evidence type="ECO:0000256" key="10">
    <source>
        <dbReference type="ARBA" id="ARBA00023136"/>
    </source>
</evidence>
<dbReference type="GO" id="GO:0004464">
    <property type="term" value="F:leukotriene-C4 synthase activity"/>
    <property type="evidence" value="ECO:0007669"/>
    <property type="project" value="UniProtKB-EC"/>
</dbReference>
<evidence type="ECO:0000256" key="22">
    <source>
        <dbReference type="ARBA" id="ARBA00076908"/>
    </source>
</evidence>
<dbReference type="GO" id="GO:0005635">
    <property type="term" value="C:nuclear envelope"/>
    <property type="evidence" value="ECO:0007669"/>
    <property type="project" value="TreeGrafter"/>
</dbReference>
<evidence type="ECO:0000256" key="5">
    <source>
        <dbReference type="ARBA" id="ARBA00022787"/>
    </source>
</evidence>
<evidence type="ECO:0000313" key="24">
    <source>
        <dbReference type="EMBL" id="PFX33762.1"/>
    </source>
</evidence>
<keyword evidence="13" id="KW-0449">Lipoprotein</keyword>
<evidence type="ECO:0000256" key="17">
    <source>
        <dbReference type="ARBA" id="ARBA00043664"/>
    </source>
</evidence>
<dbReference type="GO" id="GO:0006691">
    <property type="term" value="P:leukotriene metabolic process"/>
    <property type="evidence" value="ECO:0007669"/>
    <property type="project" value="UniProtKB-ARBA"/>
</dbReference>
<keyword evidence="11" id="KW-0564">Palmitate</keyword>
<feature type="transmembrane region" description="Helical" evidence="23">
    <location>
        <begin position="70"/>
        <end position="95"/>
    </location>
</feature>
<evidence type="ECO:0000256" key="6">
    <source>
        <dbReference type="ARBA" id="ARBA00022989"/>
    </source>
</evidence>
<dbReference type="InterPro" id="IPR001129">
    <property type="entry name" value="Membr-assoc_MAPEG"/>
</dbReference>
<dbReference type="Proteomes" id="UP000225706">
    <property type="component" value="Unassembled WGS sequence"/>
</dbReference>
<keyword evidence="3 24" id="KW-0808">Transferase</keyword>
<keyword evidence="8" id="KW-0443">Lipid metabolism</keyword>
<evidence type="ECO:0000256" key="13">
    <source>
        <dbReference type="ARBA" id="ARBA00023288"/>
    </source>
</evidence>
<comment type="pathway">
    <text evidence="14">Lipid metabolism; leukotriene C4 biosynthesis.</text>
</comment>
<dbReference type="Gene3D" id="1.20.120.550">
    <property type="entry name" value="Membrane associated eicosanoid/glutathione metabolism-like domain"/>
    <property type="match status" value="1"/>
</dbReference>
<evidence type="ECO:0000256" key="18">
    <source>
        <dbReference type="ARBA" id="ARBA00049298"/>
    </source>
</evidence>
<comment type="caution">
    <text evidence="24">The sequence shown here is derived from an EMBL/GenBank/DDBJ whole genome shotgun (WGS) entry which is preliminary data.</text>
</comment>
<comment type="similarity">
    <text evidence="2">Belongs to the MAPEG family.</text>
</comment>
<evidence type="ECO:0000256" key="23">
    <source>
        <dbReference type="SAM" id="Phobius"/>
    </source>
</evidence>
<dbReference type="OrthoDB" id="410651at2759"/>
<feature type="transmembrane region" description="Helical" evidence="23">
    <location>
        <begin position="12"/>
        <end position="32"/>
    </location>
</feature>
<evidence type="ECO:0000256" key="11">
    <source>
        <dbReference type="ARBA" id="ARBA00023139"/>
    </source>
</evidence>
<evidence type="ECO:0000256" key="16">
    <source>
        <dbReference type="ARBA" id="ARBA00039056"/>
    </source>
</evidence>
<dbReference type="PANTHER" id="PTHR10250:SF26">
    <property type="entry name" value="GLUTATHIONE S-TRANSFERASE 3, MITOCHONDRIAL"/>
    <property type="match status" value="1"/>
</dbReference>
<keyword evidence="12" id="KW-0456">Lyase</keyword>
<keyword evidence="6 23" id="KW-1133">Transmembrane helix</keyword>
<evidence type="ECO:0000256" key="9">
    <source>
        <dbReference type="ARBA" id="ARBA00023128"/>
    </source>
</evidence>
<comment type="catalytic activity">
    <reaction evidence="19">
        <text>15-deoxy-Delta(12,14)-prostaglandin J2 + glutathione = 15-deoxy-Delta(12,14)-prostaglandin J2-S-(R)-glutathione</text>
        <dbReference type="Rhea" id="RHEA:75963"/>
        <dbReference type="ChEBI" id="CHEBI:57925"/>
        <dbReference type="ChEBI" id="CHEBI:85236"/>
        <dbReference type="ChEBI" id="CHEBI:194498"/>
    </reaction>
    <physiologicalReaction direction="left-to-right" evidence="19">
        <dbReference type="Rhea" id="RHEA:75964"/>
    </physiologicalReaction>
</comment>
<evidence type="ECO:0000256" key="4">
    <source>
        <dbReference type="ARBA" id="ARBA00022692"/>
    </source>
</evidence>
<dbReference type="STRING" id="50429.A0A2B4SYW2"/>
<dbReference type="PANTHER" id="PTHR10250">
    <property type="entry name" value="MICROSOMAL GLUTATHIONE S-TRANSFERASE"/>
    <property type="match status" value="1"/>
</dbReference>
<accession>A0A2B4SYW2</accession>
<dbReference type="Pfam" id="PF01124">
    <property type="entry name" value="MAPEG"/>
    <property type="match status" value="1"/>
</dbReference>
<evidence type="ECO:0000256" key="20">
    <source>
        <dbReference type="ARBA" id="ARBA00069748"/>
    </source>
</evidence>
<proteinExistence type="inferred from homology"/>
<dbReference type="GO" id="GO:0004364">
    <property type="term" value="F:glutathione transferase activity"/>
    <property type="evidence" value="ECO:0007669"/>
    <property type="project" value="TreeGrafter"/>
</dbReference>
<evidence type="ECO:0000256" key="15">
    <source>
        <dbReference type="ARBA" id="ARBA00037916"/>
    </source>
</evidence>
<keyword evidence="7" id="KW-0560">Oxidoreductase</keyword>
<dbReference type="EC" id="4.4.1.20" evidence="16"/>
<evidence type="ECO:0000256" key="19">
    <source>
        <dbReference type="ARBA" id="ARBA00051411"/>
    </source>
</evidence>
<comment type="subcellular location">
    <subcellularLocation>
        <location evidence="1">Mitochondrion outer membrane</location>
        <topology evidence="1">Multi-pass membrane protein</topology>
    </subcellularLocation>
</comment>
<evidence type="ECO:0000256" key="1">
    <source>
        <dbReference type="ARBA" id="ARBA00004374"/>
    </source>
</evidence>
<organism evidence="24 25">
    <name type="scientific">Stylophora pistillata</name>
    <name type="common">Smooth cauliflower coral</name>
    <dbReference type="NCBI Taxonomy" id="50429"/>
    <lineage>
        <taxon>Eukaryota</taxon>
        <taxon>Metazoa</taxon>
        <taxon>Cnidaria</taxon>
        <taxon>Anthozoa</taxon>
        <taxon>Hexacorallia</taxon>
        <taxon>Scleractinia</taxon>
        <taxon>Astrocoeniina</taxon>
        <taxon>Pocilloporidae</taxon>
        <taxon>Stylophora</taxon>
    </lineage>
</organism>
<evidence type="ECO:0000256" key="21">
    <source>
        <dbReference type="ARBA" id="ARBA00075145"/>
    </source>
</evidence>
<dbReference type="GO" id="GO:0006629">
    <property type="term" value="P:lipid metabolic process"/>
    <property type="evidence" value="ECO:0007669"/>
    <property type="project" value="UniProtKB-KW"/>
</dbReference>
<dbReference type="GO" id="GO:0004602">
    <property type="term" value="F:glutathione peroxidase activity"/>
    <property type="evidence" value="ECO:0007669"/>
    <property type="project" value="TreeGrafter"/>
</dbReference>
<gene>
    <name evidence="24" type="primary">Mgst3</name>
    <name evidence="24" type="ORF">AWC38_SpisGene1343</name>
</gene>
<evidence type="ECO:0000256" key="3">
    <source>
        <dbReference type="ARBA" id="ARBA00022679"/>
    </source>
</evidence>